<evidence type="ECO:0000313" key="4">
    <source>
        <dbReference type="EMBL" id="GIU02311.1"/>
    </source>
</evidence>
<dbReference type="Pfam" id="PF13519">
    <property type="entry name" value="VWA_2"/>
    <property type="match status" value="1"/>
</dbReference>
<dbReference type="SUPFAM" id="SSF48452">
    <property type="entry name" value="TPR-like"/>
    <property type="match status" value="1"/>
</dbReference>
<protein>
    <recommendedName>
        <fullName evidence="3">VWFA domain-containing protein</fullName>
    </recommendedName>
</protein>
<dbReference type="Pfam" id="PF13414">
    <property type="entry name" value="TPR_11"/>
    <property type="match status" value="1"/>
</dbReference>
<dbReference type="InterPro" id="IPR011990">
    <property type="entry name" value="TPR-like_helical_dom_sf"/>
</dbReference>
<evidence type="ECO:0000256" key="1">
    <source>
        <dbReference type="PROSITE-ProRule" id="PRU00339"/>
    </source>
</evidence>
<dbReference type="InterPro" id="IPR002035">
    <property type="entry name" value="VWF_A"/>
</dbReference>
<dbReference type="InterPro" id="IPR050768">
    <property type="entry name" value="UPF0353/GerABKA_families"/>
</dbReference>
<feature type="domain" description="VWFA" evidence="3">
    <location>
        <begin position="89"/>
        <end position="287"/>
    </location>
</feature>
<dbReference type="PANTHER" id="PTHR22550">
    <property type="entry name" value="SPORE GERMINATION PROTEIN"/>
    <property type="match status" value="1"/>
</dbReference>
<sequence length="650" mass="71445">MIHFLRPEWLLALFPLALLLWFARRSQYQVSSWNRYIAPHLAKVLVSSQTQSGKRHLHVIGFSWCIAVLALSGPAFTKQTLPVFETNQGRVIVMDMSLSMYATDLVPNRLTQAKFKANDLITSLTEGETGLIAYAGDAFTISPLTRDRATLLNLLPTLSPEIMPVPGSNLPAALTQATTLLKQGGHLHGDIILFTDGVAVEQINQAKAHLQGSQYRLSVLAFGSPQGAAIRLPDGQLMRDRSDQVVVAKTDYQHLSELASANGGKVFTYRADGSDLSALNLWLAQSTATKASDLEGELWLDAGPYIALLLLLPALLSFRHAIAALSCIILFSQPTPAYANSWQHPWQTDNQRAMQAYENQDYQQAASLFSDPNWQAAARYRGGDYQQALKLFEQDTTATGFYNQGNSLMQLQDYPAAIERYQQALAQDNDFSDAQHNLALAQQLLAQQQTDSEQQSQSEQNQDTQQQAESDNNQQQGDGESGDKQPDEPDSNQQQGNDKSGDKQSASEQSQPPSAQQPSEPSSQPDNTPSTGDDEPNNEAPMSAQAPKPGENDEQAQPDQAQARSDTSANENDSSNAAEALNEDSNKDPNDHTQAQAVSQSPPPEELPAEMQRALSGVVDDPQVLLRNKMLLEYEKRRRQGTTSKESEQW</sequence>
<dbReference type="Gene3D" id="3.40.50.410">
    <property type="entry name" value="von Willebrand factor, type A domain"/>
    <property type="match status" value="1"/>
</dbReference>
<name>A0ABQ4NTL5_9GAMM</name>
<proteinExistence type="predicted"/>
<accession>A0ABQ4NTL5</accession>
<dbReference type="InterPro" id="IPR019734">
    <property type="entry name" value="TPR_rpt"/>
</dbReference>
<feature type="compositionally biased region" description="Low complexity" evidence="2">
    <location>
        <begin position="565"/>
        <end position="580"/>
    </location>
</feature>
<comment type="caution">
    <text evidence="4">The sequence shown here is derived from an EMBL/GenBank/DDBJ whole genome shotgun (WGS) entry which is preliminary data.</text>
</comment>
<evidence type="ECO:0000259" key="3">
    <source>
        <dbReference type="PROSITE" id="PS50234"/>
    </source>
</evidence>
<evidence type="ECO:0000313" key="5">
    <source>
        <dbReference type="Proteomes" id="UP000761574"/>
    </source>
</evidence>
<gene>
    <name evidence="4" type="primary">batB</name>
    <name evidence="4" type="ORF">TUM4630_33540</name>
</gene>
<dbReference type="EMBL" id="BPFB01000061">
    <property type="protein sequence ID" value="GIU02311.1"/>
    <property type="molecule type" value="Genomic_DNA"/>
</dbReference>
<keyword evidence="5" id="KW-1185">Reference proteome</keyword>
<feature type="compositionally biased region" description="Low complexity" evidence="2">
    <location>
        <begin position="504"/>
        <end position="525"/>
    </location>
</feature>
<keyword evidence="1" id="KW-0802">TPR repeat</keyword>
<evidence type="ECO:0000256" key="2">
    <source>
        <dbReference type="SAM" id="MobiDB-lite"/>
    </source>
</evidence>
<feature type="compositionally biased region" description="Polar residues" evidence="2">
    <location>
        <begin position="555"/>
        <end position="564"/>
    </location>
</feature>
<dbReference type="Proteomes" id="UP000761574">
    <property type="component" value="Unassembled WGS sequence"/>
</dbReference>
<feature type="repeat" description="TPR" evidence="1">
    <location>
        <begin position="398"/>
        <end position="431"/>
    </location>
</feature>
<dbReference type="PANTHER" id="PTHR22550:SF14">
    <property type="entry name" value="VWFA DOMAIN-CONTAINING PROTEIN"/>
    <property type="match status" value="1"/>
</dbReference>
<dbReference type="SMART" id="SM00327">
    <property type="entry name" value="VWA"/>
    <property type="match status" value="1"/>
</dbReference>
<feature type="region of interest" description="Disordered" evidence="2">
    <location>
        <begin position="446"/>
        <end position="624"/>
    </location>
</feature>
<feature type="compositionally biased region" description="Low complexity" evidence="2">
    <location>
        <begin position="446"/>
        <end position="476"/>
    </location>
</feature>
<dbReference type="PROSITE" id="PS50005">
    <property type="entry name" value="TPR"/>
    <property type="match status" value="1"/>
</dbReference>
<dbReference type="PROSITE" id="PS50234">
    <property type="entry name" value="VWFA"/>
    <property type="match status" value="1"/>
</dbReference>
<organism evidence="4 5">
    <name type="scientific">Shewanella algidipiscicola</name>
    <dbReference type="NCBI Taxonomy" id="614070"/>
    <lineage>
        <taxon>Bacteria</taxon>
        <taxon>Pseudomonadati</taxon>
        <taxon>Pseudomonadota</taxon>
        <taxon>Gammaproteobacteria</taxon>
        <taxon>Alteromonadales</taxon>
        <taxon>Shewanellaceae</taxon>
        <taxon>Shewanella</taxon>
    </lineage>
</organism>
<dbReference type="RefSeq" id="WP_119978928.1">
    <property type="nucleotide sequence ID" value="NZ_BPFB01000061.1"/>
</dbReference>
<dbReference type="InterPro" id="IPR036465">
    <property type="entry name" value="vWFA_dom_sf"/>
</dbReference>
<dbReference type="SUPFAM" id="SSF53300">
    <property type="entry name" value="vWA-like"/>
    <property type="match status" value="1"/>
</dbReference>
<dbReference type="Gene3D" id="1.25.40.10">
    <property type="entry name" value="Tetratricopeptide repeat domain"/>
    <property type="match status" value="1"/>
</dbReference>
<dbReference type="SMART" id="SM00028">
    <property type="entry name" value="TPR"/>
    <property type="match status" value="1"/>
</dbReference>
<reference evidence="4 5" key="1">
    <citation type="submission" date="2021-05" db="EMBL/GenBank/DDBJ databases">
        <title>Molecular characterization for Shewanella algae harboring chromosomal blaOXA-55-like strains isolated from clinical and environment sample.</title>
        <authorList>
            <person name="Ohama Y."/>
            <person name="Aoki K."/>
            <person name="Harada S."/>
            <person name="Moriya K."/>
            <person name="Ishii Y."/>
            <person name="Tateda K."/>
        </authorList>
    </citation>
    <scope>NUCLEOTIDE SEQUENCE [LARGE SCALE GENOMIC DNA]</scope>
    <source>
        <strain evidence="4 5">LMG 23746</strain>
    </source>
</reference>